<sequence length="255" mass="28569">MGLQGKLLSLGLEGEYTWHPTRFAEMLERVPALRDLQIYSLDGIDLLPKPAQLHLESFSVGDHLDVDLLAQLIGTSCGSLNHLSLVGFGLGQSFDFTHYTNLTSLSLTTPLSHLGKEDLRLLLTSVSSIPSLHSAAFFSLLGRREPLLSHLEHLRILHLLPPTLHELIQTDWMPFSTSYLLSAFADERCLPALKHIELSCGVLEGGEHVQYRPREELEQIKRAADARGIKIVWSEPWEDLGSAYAYDFEEQGDFI</sequence>
<proteinExistence type="predicted"/>
<evidence type="ECO:0000313" key="2">
    <source>
        <dbReference type="Proteomes" id="UP000193467"/>
    </source>
</evidence>
<dbReference type="InParanoid" id="A0A1Y2F8R7"/>
<accession>A0A1Y2F8R7</accession>
<feature type="non-terminal residue" evidence="1">
    <location>
        <position position="255"/>
    </location>
</feature>
<reference evidence="1 2" key="1">
    <citation type="submission" date="2016-07" db="EMBL/GenBank/DDBJ databases">
        <title>Pervasive Adenine N6-methylation of Active Genes in Fungi.</title>
        <authorList>
            <consortium name="DOE Joint Genome Institute"/>
            <person name="Mondo S.J."/>
            <person name="Dannebaum R.O."/>
            <person name="Kuo R.C."/>
            <person name="Labutti K."/>
            <person name="Haridas S."/>
            <person name="Kuo A."/>
            <person name="Salamov A."/>
            <person name="Ahrendt S.R."/>
            <person name="Lipzen A."/>
            <person name="Sullivan W."/>
            <person name="Andreopoulos W.B."/>
            <person name="Clum A."/>
            <person name="Lindquist E."/>
            <person name="Daum C."/>
            <person name="Ramamoorthy G.K."/>
            <person name="Gryganskyi A."/>
            <person name="Culley D."/>
            <person name="Magnuson J.K."/>
            <person name="James T.Y."/>
            <person name="O'Malley M.A."/>
            <person name="Stajich J.E."/>
            <person name="Spatafora J.W."/>
            <person name="Visel A."/>
            <person name="Grigoriev I.V."/>
        </authorList>
    </citation>
    <scope>NUCLEOTIDE SEQUENCE [LARGE SCALE GENOMIC DNA]</scope>
    <source>
        <strain evidence="1 2">62-1032</strain>
    </source>
</reference>
<dbReference type="Gene3D" id="3.80.10.10">
    <property type="entry name" value="Ribonuclease Inhibitor"/>
    <property type="match status" value="1"/>
</dbReference>
<dbReference type="AlphaFoldDB" id="A0A1Y2F8R7"/>
<name>A0A1Y2F8R7_9BASI</name>
<dbReference type="InterPro" id="IPR032675">
    <property type="entry name" value="LRR_dom_sf"/>
</dbReference>
<comment type="caution">
    <text evidence="1">The sequence shown here is derived from an EMBL/GenBank/DDBJ whole genome shotgun (WGS) entry which is preliminary data.</text>
</comment>
<dbReference type="Proteomes" id="UP000193467">
    <property type="component" value="Unassembled WGS sequence"/>
</dbReference>
<keyword evidence="2" id="KW-1185">Reference proteome</keyword>
<dbReference type="EMBL" id="MCGR01000025">
    <property type="protein sequence ID" value="ORY80291.1"/>
    <property type="molecule type" value="Genomic_DNA"/>
</dbReference>
<protein>
    <recommendedName>
        <fullName evidence="3">F-box domain-containing protein</fullName>
    </recommendedName>
</protein>
<gene>
    <name evidence="1" type="ORF">BCR35DRAFT_304491</name>
</gene>
<organism evidence="1 2">
    <name type="scientific">Leucosporidium creatinivorum</name>
    <dbReference type="NCBI Taxonomy" id="106004"/>
    <lineage>
        <taxon>Eukaryota</taxon>
        <taxon>Fungi</taxon>
        <taxon>Dikarya</taxon>
        <taxon>Basidiomycota</taxon>
        <taxon>Pucciniomycotina</taxon>
        <taxon>Microbotryomycetes</taxon>
        <taxon>Leucosporidiales</taxon>
        <taxon>Leucosporidium</taxon>
    </lineage>
</organism>
<evidence type="ECO:0000313" key="1">
    <source>
        <dbReference type="EMBL" id="ORY80291.1"/>
    </source>
</evidence>
<evidence type="ECO:0008006" key="3">
    <source>
        <dbReference type="Google" id="ProtNLM"/>
    </source>
</evidence>